<proteinExistence type="predicted"/>
<accession>A0A964W1Z2</accession>
<evidence type="ECO:0000256" key="1">
    <source>
        <dbReference type="SAM" id="SignalP"/>
    </source>
</evidence>
<protein>
    <submittedName>
        <fullName evidence="2">Uncharacterized protein</fullName>
    </submittedName>
</protein>
<feature type="signal peptide" evidence="1">
    <location>
        <begin position="1"/>
        <end position="19"/>
    </location>
</feature>
<dbReference type="EMBL" id="WSRQ01000010">
    <property type="protein sequence ID" value="MVX63759.1"/>
    <property type="molecule type" value="Genomic_DNA"/>
</dbReference>
<gene>
    <name evidence="2" type="ORF">GKZ28_08630</name>
</gene>
<sequence length="264" mass="29008">MKKKLITSLLITTFTISLITSTTTKAIAIDSIQNLEDTNNLIIAENEGAEIENSATTSSAATIEINENIIISEPTIEQESLENSDLQTEYTKVLEVLHNFKTTNNTTEADIINSIKDCIDSSIAVSFVSFGTSEEQVFKKIDATIETQGSITGIINISNGNWSKDIQVNLSIDKLIIVKDNAVAKLDAEIEGSNSEKKLIIGQVITVNITGYNAAGEKVKLDESKLKYKWYANGKEVGNDKNLEITQDMVDKFISCNLEYPDEV</sequence>
<feature type="chain" id="PRO_5039665164" evidence="1">
    <location>
        <begin position="20"/>
        <end position="264"/>
    </location>
</feature>
<evidence type="ECO:0000313" key="2">
    <source>
        <dbReference type="EMBL" id="MVX63759.1"/>
    </source>
</evidence>
<dbReference type="RefSeq" id="WP_160358852.1">
    <property type="nucleotide sequence ID" value="NZ_WSRQ01000010.1"/>
</dbReference>
<reference evidence="2" key="1">
    <citation type="submission" date="2019-12" db="EMBL/GenBank/DDBJ databases">
        <title>Microbes associate with the intestines of laboratory mice.</title>
        <authorList>
            <person name="Navarre W."/>
            <person name="Wong E."/>
        </authorList>
    </citation>
    <scope>NUCLEOTIDE SEQUENCE</scope>
    <source>
        <strain evidence="2">NM79_F5</strain>
    </source>
</reference>
<name>A0A964W1Z2_9CLOT</name>
<comment type="caution">
    <text evidence="2">The sequence shown here is derived from an EMBL/GenBank/DDBJ whole genome shotgun (WGS) entry which is preliminary data.</text>
</comment>
<keyword evidence="1" id="KW-0732">Signal</keyword>
<organism evidence="2 3">
    <name type="scientific">Clostridium chromiireducens</name>
    <dbReference type="NCBI Taxonomy" id="225345"/>
    <lineage>
        <taxon>Bacteria</taxon>
        <taxon>Bacillati</taxon>
        <taxon>Bacillota</taxon>
        <taxon>Clostridia</taxon>
        <taxon>Eubacteriales</taxon>
        <taxon>Clostridiaceae</taxon>
        <taxon>Clostridium</taxon>
    </lineage>
</organism>
<dbReference type="AlphaFoldDB" id="A0A964W1Z2"/>
<evidence type="ECO:0000313" key="3">
    <source>
        <dbReference type="Proteomes" id="UP000656077"/>
    </source>
</evidence>
<dbReference type="Proteomes" id="UP000656077">
    <property type="component" value="Unassembled WGS sequence"/>
</dbReference>